<dbReference type="Proteomes" id="UP001060919">
    <property type="component" value="Chromosome"/>
</dbReference>
<protein>
    <submittedName>
        <fullName evidence="2">Uncharacterized protein</fullName>
    </submittedName>
</protein>
<organism evidence="2 3">
    <name type="scientific">Aureispira anguillae</name>
    <dbReference type="NCBI Taxonomy" id="2864201"/>
    <lineage>
        <taxon>Bacteria</taxon>
        <taxon>Pseudomonadati</taxon>
        <taxon>Bacteroidota</taxon>
        <taxon>Saprospiria</taxon>
        <taxon>Saprospirales</taxon>
        <taxon>Saprospiraceae</taxon>
        <taxon>Aureispira</taxon>
    </lineage>
</organism>
<dbReference type="RefSeq" id="WP_264793491.1">
    <property type="nucleotide sequence ID" value="NZ_AP026867.1"/>
</dbReference>
<gene>
    <name evidence="2" type="ORF">AsAng_0031420</name>
</gene>
<keyword evidence="1" id="KW-0175">Coiled coil</keyword>
<evidence type="ECO:0000256" key="1">
    <source>
        <dbReference type="SAM" id="Coils"/>
    </source>
</evidence>
<feature type="coiled-coil region" evidence="1">
    <location>
        <begin position="156"/>
        <end position="193"/>
    </location>
</feature>
<name>A0A915YG81_9BACT</name>
<reference evidence="2" key="1">
    <citation type="submission" date="2022-09" db="EMBL/GenBank/DDBJ databases">
        <title>Aureispira anguillicida sp. nov., isolated from Leptocephalus of Japanese eel Anguilla japonica.</title>
        <authorList>
            <person name="Yuasa K."/>
            <person name="Mekata T."/>
            <person name="Ikunari K."/>
        </authorList>
    </citation>
    <scope>NUCLEOTIDE SEQUENCE</scope>
    <source>
        <strain evidence="2">EL160426</strain>
    </source>
</reference>
<dbReference type="EMBL" id="AP026867">
    <property type="protein sequence ID" value="BDS12421.1"/>
    <property type="molecule type" value="Genomic_DNA"/>
</dbReference>
<keyword evidence="3" id="KW-1185">Reference proteome</keyword>
<accession>A0A915YG81</accession>
<evidence type="ECO:0000313" key="3">
    <source>
        <dbReference type="Proteomes" id="UP001060919"/>
    </source>
</evidence>
<sequence length="345" mass="39786">MKKKFKDSNSIKGFKHPQYRKLLGEFLGKNTGSICEFILKLDAQFQETDPLPFVYLGEMPQSWKNFKKENKAEKTFVAGRCFVEPLGEGFTIKMLPEVGKGAKDSTVKAVNKELKKSNIYIEFVSELPDLKTVSAEAATASQAPEEAPLEMIENGIEKYAKLYVQLQKDKEKVEEKDQALKRLKRLCRQWRAAHANGAAQSVKHAKIEKTVQQFEAFFEKRKKAKEGDDSEVDGLKAREEKLYARTLKHRNGFYQSLSSGDIRDVSIIENHLEDMKERISEWTKFVKEHNKSEFGEILKQMVADYKEASKTFNQIRKDLEAFFDNLEKQDVEKATELARKIKRVL</sequence>
<proteinExistence type="predicted"/>
<dbReference type="KEGG" id="aup:AsAng_0031420"/>
<evidence type="ECO:0000313" key="2">
    <source>
        <dbReference type="EMBL" id="BDS12421.1"/>
    </source>
</evidence>
<dbReference type="AlphaFoldDB" id="A0A915YG81"/>